<dbReference type="AlphaFoldDB" id="A0A8J2WX45"/>
<name>A0A8J2WX45_9STRA</name>
<accession>A0A8J2WX45</accession>
<dbReference type="Proteomes" id="UP000789595">
    <property type="component" value="Unassembled WGS sequence"/>
</dbReference>
<dbReference type="EMBL" id="CAKKNE010000001">
    <property type="protein sequence ID" value="CAH0365006.1"/>
    <property type="molecule type" value="Genomic_DNA"/>
</dbReference>
<evidence type="ECO:0000256" key="1">
    <source>
        <dbReference type="SAM" id="SignalP"/>
    </source>
</evidence>
<dbReference type="OrthoDB" id="48921at2759"/>
<reference evidence="2" key="1">
    <citation type="submission" date="2021-11" db="EMBL/GenBank/DDBJ databases">
        <authorList>
            <consortium name="Genoscope - CEA"/>
            <person name="William W."/>
        </authorList>
    </citation>
    <scope>NUCLEOTIDE SEQUENCE</scope>
</reference>
<feature type="signal peptide" evidence="1">
    <location>
        <begin position="1"/>
        <end position="18"/>
    </location>
</feature>
<feature type="chain" id="PRO_5035211555" evidence="1">
    <location>
        <begin position="19"/>
        <end position="140"/>
    </location>
</feature>
<keyword evidence="3" id="KW-1185">Reference proteome</keyword>
<evidence type="ECO:0000313" key="3">
    <source>
        <dbReference type="Proteomes" id="UP000789595"/>
    </source>
</evidence>
<comment type="caution">
    <text evidence="2">The sequence shown here is derived from an EMBL/GenBank/DDBJ whole genome shotgun (WGS) entry which is preliminary data.</text>
</comment>
<protein>
    <submittedName>
        <fullName evidence="2">Uncharacterized protein</fullName>
    </submittedName>
</protein>
<evidence type="ECO:0000313" key="2">
    <source>
        <dbReference type="EMBL" id="CAH0365006.1"/>
    </source>
</evidence>
<gene>
    <name evidence="2" type="ORF">PECAL_1P14050</name>
</gene>
<keyword evidence="1" id="KW-0732">Signal</keyword>
<proteinExistence type="predicted"/>
<organism evidence="2 3">
    <name type="scientific">Pelagomonas calceolata</name>
    <dbReference type="NCBI Taxonomy" id="35677"/>
    <lineage>
        <taxon>Eukaryota</taxon>
        <taxon>Sar</taxon>
        <taxon>Stramenopiles</taxon>
        <taxon>Ochrophyta</taxon>
        <taxon>Pelagophyceae</taxon>
        <taxon>Pelagomonadales</taxon>
        <taxon>Pelagomonadaceae</taxon>
        <taxon>Pelagomonas</taxon>
    </lineage>
</organism>
<sequence length="140" mass="14839">MMRMNYLVALLMVRGGEAFVTGAPRAVSVRRHLGVDEGLDIGVAPLVLAFAGVLAAAGKLQADAMSGDQGLAAFLRDGDGYNKSGYKPQKPNRDADAATAERLRRDLVRAAEAGDARTATALERELTAFLDARGLSYEDT</sequence>